<evidence type="ECO:0000313" key="3">
    <source>
        <dbReference type="Proteomes" id="UP001151529"/>
    </source>
</evidence>
<gene>
    <name evidence="2" type="ORF">OIU85_028678</name>
</gene>
<keyword evidence="1" id="KW-0812">Transmembrane</keyword>
<comment type="caution">
    <text evidence="2">The sequence shown here is derived from an EMBL/GenBank/DDBJ whole genome shotgun (WGS) entry which is preliminary data.</text>
</comment>
<organism evidence="2 3">
    <name type="scientific">Salix viminalis</name>
    <name type="common">Common osier</name>
    <name type="synonym">Basket willow</name>
    <dbReference type="NCBI Taxonomy" id="40686"/>
    <lineage>
        <taxon>Eukaryota</taxon>
        <taxon>Viridiplantae</taxon>
        <taxon>Streptophyta</taxon>
        <taxon>Embryophyta</taxon>
        <taxon>Tracheophyta</taxon>
        <taxon>Spermatophyta</taxon>
        <taxon>Magnoliopsida</taxon>
        <taxon>eudicotyledons</taxon>
        <taxon>Gunneridae</taxon>
        <taxon>Pentapetalae</taxon>
        <taxon>rosids</taxon>
        <taxon>fabids</taxon>
        <taxon>Malpighiales</taxon>
        <taxon>Salicaceae</taxon>
        <taxon>Saliceae</taxon>
        <taxon>Salix</taxon>
    </lineage>
</organism>
<name>A0A9Q0TBW0_SALVM</name>
<evidence type="ECO:0008006" key="4">
    <source>
        <dbReference type="Google" id="ProtNLM"/>
    </source>
</evidence>
<dbReference type="Proteomes" id="UP001151529">
    <property type="component" value="Chromosome 4"/>
</dbReference>
<reference evidence="2" key="2">
    <citation type="journal article" date="2023" name="Int. J. Mol. Sci.">
        <title>De Novo Assembly and Annotation of 11 Diverse Shrub Willow (Salix) Genomes Reveals Novel Gene Organization in Sex-Linked Regions.</title>
        <authorList>
            <person name="Hyden B."/>
            <person name="Feng K."/>
            <person name="Yates T.B."/>
            <person name="Jawdy S."/>
            <person name="Cereghino C."/>
            <person name="Smart L.B."/>
            <person name="Muchero W."/>
        </authorList>
    </citation>
    <scope>NUCLEOTIDE SEQUENCE [LARGE SCALE GENOMIC DNA]</scope>
    <source>
        <tissue evidence="2">Shoot tip</tissue>
    </source>
</reference>
<dbReference type="EMBL" id="JAPFFL010000008">
    <property type="protein sequence ID" value="KAJ6708437.1"/>
    <property type="molecule type" value="Genomic_DNA"/>
</dbReference>
<accession>A0A9Q0TBW0</accession>
<keyword evidence="1" id="KW-1133">Transmembrane helix</keyword>
<dbReference type="AlphaFoldDB" id="A0A9Q0TBW0"/>
<sequence length="121" mass="13996">MASPVWNTMKQGPFTGQYIAGHHHHHHHHPRHHSKTAPTLLQLQAIRCRHSSPDSPTLYVFAITINMFIIVSISNFVSKEKTYIMDRDNGEQQDEYDAERLPTSTGLRRESKALIKTFRSY</sequence>
<feature type="transmembrane region" description="Helical" evidence="1">
    <location>
        <begin position="58"/>
        <end position="77"/>
    </location>
</feature>
<reference evidence="2" key="1">
    <citation type="submission" date="2022-11" db="EMBL/GenBank/DDBJ databases">
        <authorList>
            <person name="Hyden B.L."/>
            <person name="Feng K."/>
            <person name="Yates T."/>
            <person name="Jawdy S."/>
            <person name="Smart L.B."/>
            <person name="Muchero W."/>
        </authorList>
    </citation>
    <scope>NUCLEOTIDE SEQUENCE</scope>
    <source>
        <tissue evidence="2">Shoot tip</tissue>
    </source>
</reference>
<proteinExistence type="predicted"/>
<evidence type="ECO:0000313" key="2">
    <source>
        <dbReference type="EMBL" id="KAJ6708437.1"/>
    </source>
</evidence>
<evidence type="ECO:0000256" key="1">
    <source>
        <dbReference type="SAM" id="Phobius"/>
    </source>
</evidence>
<protein>
    <recommendedName>
        <fullName evidence="4">Transmembrane protein</fullName>
    </recommendedName>
</protein>
<keyword evidence="1" id="KW-0472">Membrane</keyword>
<keyword evidence="3" id="KW-1185">Reference proteome</keyword>